<evidence type="ECO:0000256" key="2">
    <source>
        <dbReference type="ARBA" id="ARBA00022801"/>
    </source>
</evidence>
<organism evidence="6 7">
    <name type="scientific">Streptomyces tibetensis</name>
    <dbReference type="NCBI Taxonomy" id="2382123"/>
    <lineage>
        <taxon>Bacteria</taxon>
        <taxon>Bacillati</taxon>
        <taxon>Actinomycetota</taxon>
        <taxon>Actinomycetes</taxon>
        <taxon>Kitasatosporales</taxon>
        <taxon>Streptomycetaceae</taxon>
        <taxon>Streptomyces</taxon>
    </lineage>
</organism>
<proteinExistence type="predicted"/>
<comment type="caution">
    <text evidence="6">The sequence shown here is derived from an EMBL/GenBank/DDBJ whole genome shotgun (WGS) entry which is preliminary data.</text>
</comment>
<evidence type="ECO:0000313" key="6">
    <source>
        <dbReference type="EMBL" id="MFF0007959.1"/>
    </source>
</evidence>
<reference evidence="6 7" key="1">
    <citation type="submission" date="2024-10" db="EMBL/GenBank/DDBJ databases">
        <title>The Natural Products Discovery Center: Release of the First 8490 Sequenced Strains for Exploring Actinobacteria Biosynthetic Diversity.</title>
        <authorList>
            <person name="Kalkreuter E."/>
            <person name="Kautsar S.A."/>
            <person name="Yang D."/>
            <person name="Bader C.D."/>
            <person name="Teijaro C.N."/>
            <person name="Fluegel L."/>
            <person name="Davis C.M."/>
            <person name="Simpson J.R."/>
            <person name="Lauterbach L."/>
            <person name="Steele A.D."/>
            <person name="Gui C."/>
            <person name="Meng S."/>
            <person name="Li G."/>
            <person name="Viehrig K."/>
            <person name="Ye F."/>
            <person name="Su P."/>
            <person name="Kiefer A.F."/>
            <person name="Nichols A."/>
            <person name="Cepeda A.J."/>
            <person name="Yan W."/>
            <person name="Fan B."/>
            <person name="Jiang Y."/>
            <person name="Adhikari A."/>
            <person name="Zheng C.-J."/>
            <person name="Schuster L."/>
            <person name="Cowan T.M."/>
            <person name="Smanski M.J."/>
            <person name="Chevrette M.G."/>
            <person name="De Carvalho L.P.S."/>
            <person name="Shen B."/>
        </authorList>
    </citation>
    <scope>NUCLEOTIDE SEQUENCE [LARGE SCALE GENOMIC DNA]</scope>
    <source>
        <strain evidence="6 7">NPDC005497</strain>
    </source>
</reference>
<dbReference type="InterPro" id="IPR011059">
    <property type="entry name" value="Metal-dep_hydrolase_composite"/>
</dbReference>
<sequence length="265" mass="27584">MLTIHAAPLVLPAGAAPGTDSPGTDSPGTDSPGTDAPGTDAPGRDAPGTNAPGTDARGKDTAVADGAVLVDGDRITAVGPYEELAEQAPGARVRRWPGVLTPGLRQWHPLWLLRHCYHPDPREADELGEEPLWGEKLAALGDLTDTRWSGSVRRGVQRMLRYGTTAVASPGARFRDPLVATAVARSGLAVVGTTGAPGTLLGERPDLDPFAEGYDLRGTVHAPLSVGGRADLAVFDVPDETALRERGAVTCVATVLAGRLVYRAR</sequence>
<keyword evidence="3" id="KW-0862">Zinc</keyword>
<name>A0ABW6N3W5_9ACTN</name>
<evidence type="ECO:0000313" key="7">
    <source>
        <dbReference type="Proteomes" id="UP001601422"/>
    </source>
</evidence>
<evidence type="ECO:0000256" key="4">
    <source>
        <dbReference type="SAM" id="MobiDB-lite"/>
    </source>
</evidence>
<protein>
    <recommendedName>
        <fullName evidence="5">Aminodeoxyfutalosine deaminase/Imidazolonepropionase-like composite domain-containing protein</fullName>
    </recommendedName>
</protein>
<feature type="region of interest" description="Disordered" evidence="4">
    <location>
        <begin position="1"/>
        <end position="61"/>
    </location>
</feature>
<gene>
    <name evidence="6" type="ORF">ACFYQT_31605</name>
</gene>
<evidence type="ECO:0000259" key="5">
    <source>
        <dbReference type="Pfam" id="PF22039"/>
    </source>
</evidence>
<dbReference type="Pfam" id="PF22039">
    <property type="entry name" value="HUTI_composite_bact"/>
    <property type="match status" value="1"/>
</dbReference>
<keyword evidence="1" id="KW-0479">Metal-binding</keyword>
<dbReference type="SUPFAM" id="SSF51338">
    <property type="entry name" value="Composite domain of metallo-dependent hydrolases"/>
    <property type="match status" value="1"/>
</dbReference>
<dbReference type="RefSeq" id="WP_389833347.1">
    <property type="nucleotide sequence ID" value="NZ_JBIAJP010000011.1"/>
</dbReference>
<evidence type="ECO:0000256" key="1">
    <source>
        <dbReference type="ARBA" id="ARBA00022723"/>
    </source>
</evidence>
<evidence type="ECO:0000256" key="3">
    <source>
        <dbReference type="ARBA" id="ARBA00022833"/>
    </source>
</evidence>
<keyword evidence="7" id="KW-1185">Reference proteome</keyword>
<dbReference type="Gene3D" id="3.20.20.140">
    <property type="entry name" value="Metal-dependent hydrolases"/>
    <property type="match status" value="1"/>
</dbReference>
<feature type="compositionally biased region" description="Low complexity" evidence="4">
    <location>
        <begin position="1"/>
        <end position="18"/>
    </location>
</feature>
<feature type="domain" description="Aminodeoxyfutalosine deaminase/Imidazolonepropionase-like composite" evidence="5">
    <location>
        <begin position="66"/>
        <end position="91"/>
    </location>
</feature>
<dbReference type="Proteomes" id="UP001601422">
    <property type="component" value="Unassembled WGS sequence"/>
</dbReference>
<accession>A0ABW6N3W5</accession>
<dbReference type="Gene3D" id="2.30.40.10">
    <property type="entry name" value="Urease, subunit C, domain 1"/>
    <property type="match status" value="1"/>
</dbReference>
<feature type="compositionally biased region" description="Polar residues" evidence="4">
    <location>
        <begin position="21"/>
        <end position="32"/>
    </location>
</feature>
<keyword evidence="2" id="KW-0378">Hydrolase</keyword>
<dbReference type="EMBL" id="JBIAJP010000011">
    <property type="protein sequence ID" value="MFF0007959.1"/>
    <property type="molecule type" value="Genomic_DNA"/>
</dbReference>
<dbReference type="InterPro" id="IPR054418">
    <property type="entry name" value="MQNX/HUTI_composite_N"/>
</dbReference>